<evidence type="ECO:0000256" key="6">
    <source>
        <dbReference type="ARBA" id="ARBA00023134"/>
    </source>
</evidence>
<dbReference type="EC" id="6.5.1.8" evidence="1"/>
<reference evidence="13" key="1">
    <citation type="submission" date="2017-02" db="EMBL/GenBank/DDBJ databases">
        <authorList>
            <person name="Varghese N."/>
            <person name="Submissions S."/>
        </authorList>
    </citation>
    <scope>NUCLEOTIDE SEQUENCE [LARGE SCALE GENOMIC DNA]</scope>
    <source>
        <strain evidence="13">DSM 24091</strain>
    </source>
</reference>
<keyword evidence="7 11" id="KW-0464">Manganese</keyword>
<dbReference type="STRING" id="1513896.SAMN05660841_02532"/>
<dbReference type="InterPro" id="IPR036025">
    <property type="entry name" value="RtcB-like_sf"/>
</dbReference>
<dbReference type="PANTHER" id="PTHR43749:SF2">
    <property type="entry name" value="RNA-SPLICING LIGASE RTCB"/>
    <property type="match status" value="1"/>
</dbReference>
<dbReference type="GO" id="GO:0003909">
    <property type="term" value="F:DNA ligase activity"/>
    <property type="evidence" value="ECO:0007669"/>
    <property type="project" value="TreeGrafter"/>
</dbReference>
<feature type="binding site" evidence="10">
    <location>
        <begin position="369"/>
        <end position="372"/>
    </location>
    <ligand>
        <name>GMP</name>
        <dbReference type="ChEBI" id="CHEBI:58115"/>
    </ligand>
</feature>
<evidence type="ECO:0000256" key="7">
    <source>
        <dbReference type="ARBA" id="ARBA00023211"/>
    </source>
</evidence>
<feature type="binding site" evidence="10">
    <location>
        <begin position="393"/>
        <end position="396"/>
    </location>
    <ligand>
        <name>GMP</name>
        <dbReference type="ChEBI" id="CHEBI:58115"/>
    </ligand>
</feature>
<organism evidence="12 13">
    <name type="scientific">Sphingobacterium nematocida</name>
    <dbReference type="NCBI Taxonomy" id="1513896"/>
    <lineage>
        <taxon>Bacteria</taxon>
        <taxon>Pseudomonadati</taxon>
        <taxon>Bacteroidota</taxon>
        <taxon>Sphingobacteriia</taxon>
        <taxon>Sphingobacteriales</taxon>
        <taxon>Sphingobacteriaceae</taxon>
        <taxon>Sphingobacterium</taxon>
    </lineage>
</organism>
<dbReference type="Gene3D" id="3.90.1860.10">
    <property type="entry name" value="tRNA-splicing ligase RtcB"/>
    <property type="match status" value="1"/>
</dbReference>
<dbReference type="AlphaFoldDB" id="A0A1T5EF95"/>
<comment type="catalytic activity">
    <reaction evidence="8">
        <text>a 3'-end 3'-phospho-ribonucleotide-RNA + a 5'-end dephospho-ribonucleoside-RNA + GTP = a ribonucleotidyl-ribonucleotide-RNA + GMP + diphosphate</text>
        <dbReference type="Rhea" id="RHEA:68076"/>
        <dbReference type="Rhea" id="RHEA-COMP:10463"/>
        <dbReference type="Rhea" id="RHEA-COMP:13936"/>
        <dbReference type="Rhea" id="RHEA-COMP:17355"/>
        <dbReference type="ChEBI" id="CHEBI:33019"/>
        <dbReference type="ChEBI" id="CHEBI:37565"/>
        <dbReference type="ChEBI" id="CHEBI:58115"/>
        <dbReference type="ChEBI" id="CHEBI:83062"/>
        <dbReference type="ChEBI" id="CHEBI:138284"/>
        <dbReference type="ChEBI" id="CHEBI:173118"/>
        <dbReference type="EC" id="6.5.1.8"/>
    </reaction>
</comment>
<dbReference type="GO" id="GO:0006396">
    <property type="term" value="P:RNA processing"/>
    <property type="evidence" value="ECO:0007669"/>
    <property type="project" value="InterPro"/>
</dbReference>
<keyword evidence="3 11" id="KW-0479">Metal-binding</keyword>
<dbReference type="GO" id="GO:0005525">
    <property type="term" value="F:GTP binding"/>
    <property type="evidence" value="ECO:0007669"/>
    <property type="project" value="UniProtKB-KW"/>
</dbReference>
<dbReference type="OrthoDB" id="9802323at2"/>
<keyword evidence="2 12" id="KW-0436">Ligase</keyword>
<protein>
    <recommendedName>
        <fullName evidence="1">3'-phosphate/5'-hydroxy nucleic acid ligase</fullName>
        <ecNumber evidence="1">6.5.1.8</ecNumber>
    </recommendedName>
</protein>
<evidence type="ECO:0000256" key="8">
    <source>
        <dbReference type="ARBA" id="ARBA00047746"/>
    </source>
</evidence>
<sequence>MGNLRSKDLSKIGYHNDQLRSLVINIASKNFKHHSKQQLLDLLQDIQNNPEAFLADESTSKIAEKIIGREKHVSFKSYELRDEAIFFKAYGGKGIEQSAKKQMEIASQLPVSIQGVLMPDAHRGFGLPIGGVLATDNAVIPYAVGMDIGCRMALSIIDESDSFIKRYAYQIKQALKNYTHFGMEGSLDIRQEHQILDSRVFEEIPFLKPLRGKAVRQLGTSGKGNHFVEFGELELYAGNTLGLPAKKYLALLTHSGSRGLGAAIAQHYTKRAMDSCKLPRHAQQLAWLDMGSEAGQEYWIAMTLAGDYAKACHERIHANLLKALGLRALQVVENHHNFAWKEVMADGKEAIVHRKGATPAHAGELGIIPGSMTTAAYLVSGRGSLDALNSASHGAGRAMSRQKAKDSITSSAMKKLLSSAGVTLIGGNVEESPLAYKDIEAVMVAQRDLVDIQGKFYPRIVRMNKE</sequence>
<evidence type="ECO:0000256" key="2">
    <source>
        <dbReference type="ARBA" id="ARBA00022598"/>
    </source>
</evidence>
<keyword evidence="5" id="KW-0692">RNA repair</keyword>
<evidence type="ECO:0000256" key="3">
    <source>
        <dbReference type="ARBA" id="ARBA00022723"/>
    </source>
</evidence>
<accession>A0A1T5EF95</accession>
<dbReference type="EMBL" id="FUZF01000011">
    <property type="protein sequence ID" value="SKB82576.1"/>
    <property type="molecule type" value="Genomic_DNA"/>
</dbReference>
<feature type="binding site" evidence="10">
    <location>
        <begin position="225"/>
        <end position="229"/>
    </location>
    <ligand>
        <name>GMP</name>
        <dbReference type="ChEBI" id="CHEBI:58115"/>
    </ligand>
</feature>
<evidence type="ECO:0000256" key="10">
    <source>
        <dbReference type="PIRSR" id="PIRSR601233-2"/>
    </source>
</evidence>
<dbReference type="GO" id="GO:0006281">
    <property type="term" value="P:DNA repair"/>
    <property type="evidence" value="ECO:0007669"/>
    <property type="project" value="TreeGrafter"/>
</dbReference>
<evidence type="ECO:0000256" key="4">
    <source>
        <dbReference type="ARBA" id="ARBA00022741"/>
    </source>
</evidence>
<dbReference type="PANTHER" id="PTHR43749">
    <property type="entry name" value="RNA-SPLICING LIGASE RTCB"/>
    <property type="match status" value="1"/>
</dbReference>
<dbReference type="Proteomes" id="UP000190150">
    <property type="component" value="Unassembled WGS sequence"/>
</dbReference>
<evidence type="ECO:0000313" key="13">
    <source>
        <dbReference type="Proteomes" id="UP000190150"/>
    </source>
</evidence>
<dbReference type="InterPro" id="IPR001233">
    <property type="entry name" value="RtcB"/>
</dbReference>
<comment type="cofactor">
    <cofactor evidence="11">
        <name>Mn(2+)</name>
        <dbReference type="ChEBI" id="CHEBI:29035"/>
    </cofactor>
    <text evidence="11">Binds 2 manganese ions per subunit.</text>
</comment>
<evidence type="ECO:0000256" key="1">
    <source>
        <dbReference type="ARBA" id="ARBA00012726"/>
    </source>
</evidence>
<evidence type="ECO:0000313" key="12">
    <source>
        <dbReference type="EMBL" id="SKB82576.1"/>
    </source>
</evidence>
<feature type="binding site" evidence="11">
    <location>
        <position position="147"/>
    </location>
    <ligand>
        <name>Mn(2+)</name>
        <dbReference type="ChEBI" id="CHEBI:29035"/>
        <label>1</label>
    </ligand>
</feature>
<name>A0A1T5EF95_9SPHI</name>
<keyword evidence="6 10" id="KW-0342">GTP-binding</keyword>
<proteinExistence type="predicted"/>
<dbReference type="InterPro" id="IPR052915">
    <property type="entry name" value="RtcB-like"/>
</dbReference>
<keyword evidence="4 10" id="KW-0547">Nucleotide-binding</keyword>
<evidence type="ECO:0000256" key="5">
    <source>
        <dbReference type="ARBA" id="ARBA00022800"/>
    </source>
</evidence>
<feature type="active site" description="GMP-histidine intermediate" evidence="9">
    <location>
        <position position="393"/>
    </location>
</feature>
<dbReference type="GO" id="GO:0170057">
    <property type="term" value="F:RNA ligase (GTP) activity"/>
    <property type="evidence" value="ECO:0007669"/>
    <property type="project" value="UniProtKB-EC"/>
</dbReference>
<dbReference type="RefSeq" id="WP_079643567.1">
    <property type="nucleotide sequence ID" value="NZ_FUZF01000011.1"/>
</dbReference>
<dbReference type="Pfam" id="PF01139">
    <property type="entry name" value="RtcB"/>
    <property type="match status" value="2"/>
</dbReference>
<feature type="binding site" evidence="10">
    <location>
        <begin position="336"/>
        <end position="337"/>
    </location>
    <ligand>
        <name>GMP</name>
        <dbReference type="ChEBI" id="CHEBI:58115"/>
    </ligand>
</feature>
<evidence type="ECO:0000256" key="11">
    <source>
        <dbReference type="PIRSR" id="PIRSR601233-3"/>
    </source>
</evidence>
<dbReference type="GO" id="GO:0030145">
    <property type="term" value="F:manganese ion binding"/>
    <property type="evidence" value="ECO:0007669"/>
    <property type="project" value="TreeGrafter"/>
</dbReference>
<feature type="binding site" evidence="11">
    <location>
        <position position="336"/>
    </location>
    <ligand>
        <name>Mn(2+)</name>
        <dbReference type="ChEBI" id="CHEBI:29035"/>
        <label>2</label>
    </ligand>
</feature>
<keyword evidence="13" id="KW-1185">Reference proteome</keyword>
<evidence type="ECO:0000256" key="9">
    <source>
        <dbReference type="PIRSR" id="PIRSR601233-1"/>
    </source>
</evidence>
<dbReference type="GO" id="GO:0042245">
    <property type="term" value="P:RNA repair"/>
    <property type="evidence" value="ECO:0007669"/>
    <property type="project" value="UniProtKB-KW"/>
</dbReference>
<dbReference type="SUPFAM" id="SSF103365">
    <property type="entry name" value="Hypothetical protein PH1602"/>
    <property type="match status" value="1"/>
</dbReference>
<feature type="binding site" evidence="11">
    <location>
        <position position="254"/>
    </location>
    <ligand>
        <name>Mn(2+)</name>
        <dbReference type="ChEBI" id="CHEBI:29035"/>
        <label>2</label>
    </ligand>
</feature>
<gene>
    <name evidence="12" type="ORF">SAMN05660841_02532</name>
</gene>
<feature type="binding site" evidence="11">
    <location>
        <position position="226"/>
    </location>
    <ligand>
        <name>Mn(2+)</name>
        <dbReference type="ChEBI" id="CHEBI:29035"/>
        <label>1</label>
    </ligand>
</feature>